<feature type="domain" description="Sulfatase N-terminal" evidence="6">
    <location>
        <begin position="27"/>
        <end position="345"/>
    </location>
</feature>
<dbReference type="Proteomes" id="UP001501237">
    <property type="component" value="Unassembled WGS sequence"/>
</dbReference>
<dbReference type="InterPro" id="IPR000917">
    <property type="entry name" value="Sulfatase_N"/>
</dbReference>
<evidence type="ECO:0000256" key="1">
    <source>
        <dbReference type="ARBA" id="ARBA00008779"/>
    </source>
</evidence>
<dbReference type="InterPro" id="IPR017850">
    <property type="entry name" value="Alkaline_phosphatase_core_sf"/>
</dbReference>
<dbReference type="PANTHER" id="PTHR42693:SF53">
    <property type="entry name" value="ENDO-4-O-SULFATASE"/>
    <property type="match status" value="1"/>
</dbReference>
<name>A0ABP6QQA4_9ACTN</name>
<comment type="caution">
    <text evidence="7">The sequence shown here is derived from an EMBL/GenBank/DDBJ whole genome shotgun (WGS) entry which is preliminary data.</text>
</comment>
<evidence type="ECO:0000256" key="5">
    <source>
        <dbReference type="SAM" id="MobiDB-lite"/>
    </source>
</evidence>
<keyword evidence="3" id="KW-0378">Hydrolase</keyword>
<sequence>MVTPQSDLQRPVEPKPGTTGGKSGLPSFILIVADDLGWSEVGCYGQKKIKTPRIDAMASQGLRFTDAYSSAPVCAPARSSLLTGLHTGHTTVRRNPPPAGDIPLGPQDVTIGQMLRDRGYRTGLFGKWGFGPDRSGQPSHPNEKGFTDFFGYLTHHQSKSYFPTHLWDNQRKVILPGNTGDFGAIYGPDLIMQRVADFLRQENGQAPFFLMLSLPLPHAPSVVPSFGQYAGKDWKPQNKAHAEQITTLDGYVGLIIDQLRRQGLDDNTIVMFSGDNGPHEEDGVSVGFFNANGPYRGIKRNLYEGGIRVPFIVWSPRLLQHTAGKKTAHATAHYDLMATLADFSGAQAPANDGLSLRRVFTGKGKAPQHKFLYWARTHAGQTPTHRKEDHNRGRRAAVAVRFKGHWKLVGFAPGKEYSKPGRRWKFELYDLKKDPGEKRNLAADRPDLVKEAKAYAISSWRHPK</sequence>
<dbReference type="SUPFAM" id="SSF53649">
    <property type="entry name" value="Alkaline phosphatase-like"/>
    <property type="match status" value="1"/>
</dbReference>
<evidence type="ECO:0000256" key="3">
    <source>
        <dbReference type="ARBA" id="ARBA00022801"/>
    </source>
</evidence>
<evidence type="ECO:0000256" key="4">
    <source>
        <dbReference type="ARBA" id="ARBA00022837"/>
    </source>
</evidence>
<gene>
    <name evidence="7" type="ORF">GCM10010468_74450</name>
</gene>
<dbReference type="Gene3D" id="3.40.720.10">
    <property type="entry name" value="Alkaline Phosphatase, subunit A"/>
    <property type="match status" value="1"/>
</dbReference>
<proteinExistence type="inferred from homology"/>
<accession>A0ABP6QQA4</accession>
<evidence type="ECO:0000313" key="7">
    <source>
        <dbReference type="EMBL" id="GAA3238742.1"/>
    </source>
</evidence>
<feature type="region of interest" description="Disordered" evidence="5">
    <location>
        <begin position="1"/>
        <end position="24"/>
    </location>
</feature>
<evidence type="ECO:0000259" key="6">
    <source>
        <dbReference type="Pfam" id="PF00884"/>
    </source>
</evidence>
<dbReference type="CDD" id="cd16145">
    <property type="entry name" value="ARS_like"/>
    <property type="match status" value="1"/>
</dbReference>
<reference evidence="8" key="1">
    <citation type="journal article" date="2019" name="Int. J. Syst. Evol. Microbiol.">
        <title>The Global Catalogue of Microorganisms (GCM) 10K type strain sequencing project: providing services to taxonomists for standard genome sequencing and annotation.</title>
        <authorList>
            <consortium name="The Broad Institute Genomics Platform"/>
            <consortium name="The Broad Institute Genome Sequencing Center for Infectious Disease"/>
            <person name="Wu L."/>
            <person name="Ma J."/>
        </authorList>
    </citation>
    <scope>NUCLEOTIDE SEQUENCE [LARGE SCALE GENOMIC DNA]</scope>
    <source>
        <strain evidence="8">JCM 9377</strain>
    </source>
</reference>
<dbReference type="EMBL" id="BAAAUV010000036">
    <property type="protein sequence ID" value="GAA3238742.1"/>
    <property type="molecule type" value="Genomic_DNA"/>
</dbReference>
<dbReference type="PANTHER" id="PTHR42693">
    <property type="entry name" value="ARYLSULFATASE FAMILY MEMBER"/>
    <property type="match status" value="1"/>
</dbReference>
<dbReference type="Pfam" id="PF00884">
    <property type="entry name" value="Sulfatase"/>
    <property type="match status" value="1"/>
</dbReference>
<keyword evidence="2" id="KW-0479">Metal-binding</keyword>
<dbReference type="InterPro" id="IPR050738">
    <property type="entry name" value="Sulfatase"/>
</dbReference>
<comment type="similarity">
    <text evidence="1">Belongs to the sulfatase family.</text>
</comment>
<protein>
    <submittedName>
        <fullName evidence="7">Arylsulfatase</fullName>
    </submittedName>
</protein>
<dbReference type="Gene3D" id="3.30.1120.10">
    <property type="match status" value="1"/>
</dbReference>
<keyword evidence="8" id="KW-1185">Reference proteome</keyword>
<dbReference type="InterPro" id="IPR024607">
    <property type="entry name" value="Sulfatase_CS"/>
</dbReference>
<evidence type="ECO:0000256" key="2">
    <source>
        <dbReference type="ARBA" id="ARBA00022723"/>
    </source>
</evidence>
<keyword evidence="4" id="KW-0106">Calcium</keyword>
<dbReference type="PROSITE" id="PS00523">
    <property type="entry name" value="SULFATASE_1"/>
    <property type="match status" value="1"/>
</dbReference>
<organism evidence="7 8">
    <name type="scientific">Actinocorallia longicatena</name>
    <dbReference type="NCBI Taxonomy" id="111803"/>
    <lineage>
        <taxon>Bacteria</taxon>
        <taxon>Bacillati</taxon>
        <taxon>Actinomycetota</taxon>
        <taxon>Actinomycetes</taxon>
        <taxon>Streptosporangiales</taxon>
        <taxon>Thermomonosporaceae</taxon>
        <taxon>Actinocorallia</taxon>
    </lineage>
</organism>
<evidence type="ECO:0000313" key="8">
    <source>
        <dbReference type="Proteomes" id="UP001501237"/>
    </source>
</evidence>